<name>A0A4R1L9Z0_9BACT</name>
<proteinExistence type="predicted"/>
<dbReference type="Gene3D" id="2.130.10.10">
    <property type="entry name" value="YVTN repeat-like/Quinoprotein amine dehydrogenase"/>
    <property type="match status" value="1"/>
</dbReference>
<sequence>MRQFLILCLLLLCSLPVGLSIAGCGANPNNYCVRNNHGYGLKIGQVANIDLEPKTTGISLAYGQTGQVQQPTATDCVGTTETIAHYNYGSSNLLLADINPNTGQICGGTWNRNSAGGIPDFTICIPPSGPGVAQITASGAGVSSNPIPVFVHPPISTITIPDQTQTGCVPQNQQLPSSLLAGTTVLDQSGNPINLNYVGNITYAAVNPSIVSISQTTGTNGVATALQPGSTVITATTSLVTSAAGYFFTCPPANISLTVNGHTGANGNPIVVSPSSPQNISAAITDAKGQAINGPSLDYSSTQPQQISVSAGGAISALFPTTGDIQAICQPGTCNPAPVNKIGVLGTGLPIVSDKLVVKSTGSSSTLLWMASPQSNFFTPIDLTNGNVGTPVKLPYQPNSMVMDQLGLNIYFGSYRELMVVAAASNSLSKQDINVPGVVLAVSPDGTTVVINDRVRNVIYLYTAKNGSFTSIGGTATSAVFSPDSKNLYIAGPNALYVHNISTGWSVYPETTYSSGPACTLDNSNLDPFCSPGVAITIPSVGPFISGSSTTANGFCPDTRGATPIYYPNAATVAAQTDQLAATNDGNHIIGATIGSGGQLTDIAVTIPQSTSVAGNTFPGSCPQSNNHSLPLTIPTTFNQIALGVSPTNIDQVVTSPDSALAFVTYNSSNATGVLPVYKPATPATTPGTISDVQLSSGALAPLAGVFSPDGSIFFVGTSGDNLVHYVDVKSLTDTQTINPKLVDPNGNPVPVQFLVVKPRPTT</sequence>
<dbReference type="EMBL" id="SMGK01000001">
    <property type="protein sequence ID" value="TCK75198.1"/>
    <property type="molecule type" value="Genomic_DNA"/>
</dbReference>
<accession>A0A4R1L9Z0</accession>
<feature type="signal peptide" evidence="1">
    <location>
        <begin position="1"/>
        <end position="22"/>
    </location>
</feature>
<feature type="chain" id="PRO_5020906024" evidence="1">
    <location>
        <begin position="23"/>
        <end position="763"/>
    </location>
</feature>
<keyword evidence="1" id="KW-0732">Signal</keyword>
<dbReference type="PROSITE" id="PS51257">
    <property type="entry name" value="PROKAR_LIPOPROTEIN"/>
    <property type="match status" value="1"/>
</dbReference>
<evidence type="ECO:0000256" key="1">
    <source>
        <dbReference type="SAM" id="SignalP"/>
    </source>
</evidence>
<protein>
    <submittedName>
        <fullName evidence="2">Uncharacterized protein</fullName>
    </submittedName>
</protein>
<dbReference type="AlphaFoldDB" id="A0A4R1L9Z0"/>
<comment type="caution">
    <text evidence="2">The sequence shown here is derived from an EMBL/GenBank/DDBJ whole genome shotgun (WGS) entry which is preliminary data.</text>
</comment>
<reference evidence="2 3" key="1">
    <citation type="submission" date="2019-03" db="EMBL/GenBank/DDBJ databases">
        <title>Genomic Encyclopedia of Type Strains, Phase IV (KMG-IV): sequencing the most valuable type-strain genomes for metagenomic binning, comparative biology and taxonomic classification.</title>
        <authorList>
            <person name="Goeker M."/>
        </authorList>
    </citation>
    <scope>NUCLEOTIDE SEQUENCE [LARGE SCALE GENOMIC DNA]</scope>
    <source>
        <strain evidence="2 3">DSM 103428</strain>
    </source>
</reference>
<keyword evidence="3" id="KW-1185">Reference proteome</keyword>
<evidence type="ECO:0000313" key="2">
    <source>
        <dbReference type="EMBL" id="TCK75198.1"/>
    </source>
</evidence>
<dbReference type="Proteomes" id="UP000295210">
    <property type="component" value="Unassembled WGS sequence"/>
</dbReference>
<evidence type="ECO:0000313" key="3">
    <source>
        <dbReference type="Proteomes" id="UP000295210"/>
    </source>
</evidence>
<gene>
    <name evidence="2" type="ORF">C7378_0178</name>
</gene>
<dbReference type="InterPro" id="IPR015943">
    <property type="entry name" value="WD40/YVTN_repeat-like_dom_sf"/>
</dbReference>
<organism evidence="2 3">
    <name type="scientific">Acidipila rosea</name>
    <dbReference type="NCBI Taxonomy" id="768535"/>
    <lineage>
        <taxon>Bacteria</taxon>
        <taxon>Pseudomonadati</taxon>
        <taxon>Acidobacteriota</taxon>
        <taxon>Terriglobia</taxon>
        <taxon>Terriglobales</taxon>
        <taxon>Acidobacteriaceae</taxon>
        <taxon>Acidipila</taxon>
    </lineage>
</organism>
<dbReference type="SUPFAM" id="SSF75011">
    <property type="entry name" value="3-carboxy-cis,cis-mucoante lactonizing enzyme"/>
    <property type="match status" value="1"/>
</dbReference>